<protein>
    <submittedName>
        <fullName evidence="2">Uncharacterized protein</fullName>
    </submittedName>
</protein>
<dbReference type="AlphaFoldDB" id="A0A6N7L1G7"/>
<dbReference type="OrthoDB" id="4067320at2"/>
<feature type="compositionally biased region" description="Polar residues" evidence="1">
    <location>
        <begin position="325"/>
        <end position="337"/>
    </location>
</feature>
<dbReference type="Proteomes" id="UP000450000">
    <property type="component" value="Unassembled WGS sequence"/>
</dbReference>
<dbReference type="RefSeq" id="WP_153466785.1">
    <property type="nucleotide sequence ID" value="NZ_WBOF01000002.1"/>
</dbReference>
<gene>
    <name evidence="2" type="ORF">F7Q99_28205</name>
</gene>
<organism evidence="2 3">
    <name type="scientific">Streptomyces kaniharaensis</name>
    <dbReference type="NCBI Taxonomy" id="212423"/>
    <lineage>
        <taxon>Bacteria</taxon>
        <taxon>Bacillati</taxon>
        <taxon>Actinomycetota</taxon>
        <taxon>Actinomycetes</taxon>
        <taxon>Kitasatosporales</taxon>
        <taxon>Streptomycetaceae</taxon>
        <taxon>Streptomyces</taxon>
    </lineage>
</organism>
<name>A0A6N7L1G7_9ACTN</name>
<keyword evidence="3" id="KW-1185">Reference proteome</keyword>
<accession>A0A6N7L1G7</accession>
<evidence type="ECO:0000256" key="1">
    <source>
        <dbReference type="SAM" id="MobiDB-lite"/>
    </source>
</evidence>
<evidence type="ECO:0000313" key="3">
    <source>
        <dbReference type="Proteomes" id="UP000450000"/>
    </source>
</evidence>
<sequence length="337" mass="36920">MVCINTPLSPGSYAEWSAALATFLGWDVYRPGTDHQPQPRMKDLTGPVVHVLRGARTKLCLVDGIDRLGPADLQPTFDYFDHLGDELGGLTVFWNGLGSSDILREARTRSSPLRRVTEKTTTIRPRTVPTLWVNRIPGRSKEHPDEWVKVLVSLNELLRLHRQPAKGLLDHEEFLYLATDGLMEHLVPLTGTAAQLAILGGDEAITSNLLKEAAAYLDIPTPPTPQAPPKTAEPHLHRPDPAQPAPGQVRVPRNAPTTTPEALRNAAQRIRAVHAAGHLLQTTARTRKHTASRNPYRHHVVPAPILPTDTGTTPTSAEHHEQPPASASRSTPHITKA</sequence>
<evidence type="ECO:0000313" key="2">
    <source>
        <dbReference type="EMBL" id="MQS16024.1"/>
    </source>
</evidence>
<feature type="compositionally biased region" description="Basic residues" evidence="1">
    <location>
        <begin position="285"/>
        <end position="300"/>
    </location>
</feature>
<feature type="region of interest" description="Disordered" evidence="1">
    <location>
        <begin position="219"/>
        <end position="259"/>
    </location>
</feature>
<dbReference type="EMBL" id="WBOF01000002">
    <property type="protein sequence ID" value="MQS16024.1"/>
    <property type="molecule type" value="Genomic_DNA"/>
</dbReference>
<reference evidence="2 3" key="1">
    <citation type="submission" date="2019-09" db="EMBL/GenBank/DDBJ databases">
        <title>Genome Sequences of Streptomyces kaniharaensis ATCC 21070.</title>
        <authorList>
            <person name="Zhu W."/>
            <person name="De Crecy-Lagard V."/>
            <person name="Richards N.G."/>
        </authorList>
    </citation>
    <scope>NUCLEOTIDE SEQUENCE [LARGE SCALE GENOMIC DNA]</scope>
    <source>
        <strain evidence="2 3">SF-557</strain>
    </source>
</reference>
<proteinExistence type="predicted"/>
<feature type="region of interest" description="Disordered" evidence="1">
    <location>
        <begin position="279"/>
        <end position="337"/>
    </location>
</feature>
<comment type="caution">
    <text evidence="2">The sequence shown here is derived from an EMBL/GenBank/DDBJ whole genome shotgun (WGS) entry which is preliminary data.</text>
</comment>